<feature type="compositionally biased region" description="Polar residues" evidence="4">
    <location>
        <begin position="66"/>
        <end position="75"/>
    </location>
</feature>
<dbReference type="SUPFAM" id="SSF56014">
    <property type="entry name" value="Nitrite and sulphite reductase 4Fe-4S domain-like"/>
    <property type="match status" value="1"/>
</dbReference>
<dbReference type="GO" id="GO:0020037">
    <property type="term" value="F:heme binding"/>
    <property type="evidence" value="ECO:0007669"/>
    <property type="project" value="InterPro"/>
</dbReference>
<gene>
    <name evidence="6" type="primary">dsrA</name>
</gene>
<dbReference type="EMBL" id="DQ112202">
    <property type="protein sequence ID" value="AAZ15790.1"/>
    <property type="molecule type" value="Genomic_DNA"/>
</dbReference>
<evidence type="ECO:0000313" key="6">
    <source>
        <dbReference type="EMBL" id="AAZ15790.1"/>
    </source>
</evidence>
<evidence type="ECO:0000256" key="2">
    <source>
        <dbReference type="ARBA" id="ARBA00023004"/>
    </source>
</evidence>
<dbReference type="InterPro" id="IPR045854">
    <property type="entry name" value="NO2/SO3_Rdtase_4Fe4S_sf"/>
</dbReference>
<feature type="domain" description="Nitrite/sulphite reductase 4Fe-4S" evidence="5">
    <location>
        <begin position="145"/>
        <end position="318"/>
    </location>
</feature>
<dbReference type="SUPFAM" id="SSF54862">
    <property type="entry name" value="4Fe-4S ferredoxins"/>
    <property type="match status" value="1"/>
</dbReference>
<feature type="non-terminal residue" evidence="6">
    <location>
        <position position="1"/>
    </location>
</feature>
<name>Q4F6T6_9BACT</name>
<feature type="region of interest" description="Disordered" evidence="4">
    <location>
        <begin position="1"/>
        <end position="106"/>
    </location>
</feature>
<keyword evidence="2" id="KW-0408">Iron</keyword>
<dbReference type="InterPro" id="IPR006067">
    <property type="entry name" value="NO2/SO3_Rdtase_4Fe4S_dom"/>
</dbReference>
<sequence>THWKHGGLVRIQGTAPASSAATPTLPTNSPPWLPSTPSGFTTRRAGSTRRRGCTRSSTSGTSTDRACSTCTAPPVTSSFSARPPRTSSPFSPTTSTPAGISAGPPPICGHPAAATAWLAARTPASTPWTFATTSPWPIRTNCTAGFPYKFRIKIAGCPNDCIAGIARSDLAVIGTWKDDIHVDRPEMKAYADAGFDIQGEVIDLCPTQCMEWDGSTLSINNAQCNRCIHCINLLPKALSPGKERGATLLVGGKAPILEGAQLPSVMVPFVKMEKPYTEFRSFVEKLWDVWGENGNNRERIGEFILRVGLGEFVEAIELEPDPNMVLHPRENPYIFYEEYIGEDDEENRAGGCRPAVSRNNY</sequence>
<dbReference type="GO" id="GO:0046872">
    <property type="term" value="F:metal ion binding"/>
    <property type="evidence" value="ECO:0007669"/>
    <property type="project" value="UniProtKB-KW"/>
</dbReference>
<dbReference type="Gene3D" id="3.30.413.10">
    <property type="entry name" value="Sulfite Reductase Hemoprotein, domain 1"/>
    <property type="match status" value="1"/>
</dbReference>
<feature type="compositionally biased region" description="Low complexity" evidence="4">
    <location>
        <begin position="54"/>
        <end position="65"/>
    </location>
</feature>
<feature type="compositionally biased region" description="Low complexity" evidence="4">
    <location>
        <begin position="14"/>
        <end position="27"/>
    </location>
</feature>
<reference evidence="6" key="1">
    <citation type="journal article" date="2008" name="Estuar. Coast. Shelf Sci.">
        <title>Microbial diversity in polluted harbor sediments II: Sulfate-reducing bacterial community assessment using terminal restriction fragment length polymorphism and clone library of dsrAB gene.</title>
        <authorList>
            <person name="Zhang W."/>
            <person name="Song L.-S."/>
            <person name="Ki J.-S."/>
            <person name="Lau C.-K."/>
            <person name="Li X.-D."/>
            <person name="Qian P.-Y."/>
        </authorList>
    </citation>
    <scope>NUCLEOTIDE SEQUENCE</scope>
</reference>
<dbReference type="GO" id="GO:0051536">
    <property type="term" value="F:iron-sulfur cluster binding"/>
    <property type="evidence" value="ECO:0007669"/>
    <property type="project" value="UniProtKB-KW"/>
</dbReference>
<dbReference type="Gene3D" id="3.30.70.20">
    <property type="match status" value="1"/>
</dbReference>
<evidence type="ECO:0000256" key="4">
    <source>
        <dbReference type="SAM" id="MobiDB-lite"/>
    </source>
</evidence>
<proteinExistence type="predicted"/>
<evidence type="ECO:0000256" key="3">
    <source>
        <dbReference type="ARBA" id="ARBA00023014"/>
    </source>
</evidence>
<evidence type="ECO:0000256" key="1">
    <source>
        <dbReference type="ARBA" id="ARBA00022723"/>
    </source>
</evidence>
<dbReference type="AlphaFoldDB" id="Q4F6T6"/>
<protein>
    <submittedName>
        <fullName evidence="6">Dissimilatory sulfite reductase alpha subunit</fullName>
    </submittedName>
</protein>
<evidence type="ECO:0000259" key="5">
    <source>
        <dbReference type="Pfam" id="PF01077"/>
    </source>
</evidence>
<feature type="compositionally biased region" description="Low complexity" evidence="4">
    <location>
        <begin position="76"/>
        <end position="98"/>
    </location>
</feature>
<accession>Q4F6T6</accession>
<dbReference type="Pfam" id="PF01077">
    <property type="entry name" value="NIR_SIR"/>
    <property type="match status" value="1"/>
</dbReference>
<dbReference type="GO" id="GO:0016491">
    <property type="term" value="F:oxidoreductase activity"/>
    <property type="evidence" value="ECO:0007669"/>
    <property type="project" value="InterPro"/>
</dbReference>
<organism evidence="6">
    <name type="scientific">uncultured sulfate-reducing bacterium</name>
    <dbReference type="NCBI Taxonomy" id="153939"/>
    <lineage>
        <taxon>Bacteria</taxon>
        <taxon>environmental samples</taxon>
    </lineage>
</organism>
<keyword evidence="3" id="KW-0411">Iron-sulfur</keyword>
<keyword evidence="1" id="KW-0479">Metal-binding</keyword>